<dbReference type="EMBL" id="JBHSMP010000020">
    <property type="protein sequence ID" value="MFC5430562.1"/>
    <property type="molecule type" value="Genomic_DNA"/>
</dbReference>
<evidence type="ECO:0008006" key="3">
    <source>
        <dbReference type="Google" id="ProtNLM"/>
    </source>
</evidence>
<organism evidence="1 2">
    <name type="scientific">Paraburkholderia denitrificans</name>
    <dbReference type="NCBI Taxonomy" id="694025"/>
    <lineage>
        <taxon>Bacteria</taxon>
        <taxon>Pseudomonadati</taxon>
        <taxon>Pseudomonadota</taxon>
        <taxon>Betaproteobacteria</taxon>
        <taxon>Burkholderiales</taxon>
        <taxon>Burkholderiaceae</taxon>
        <taxon>Paraburkholderia</taxon>
    </lineage>
</organism>
<proteinExistence type="predicted"/>
<protein>
    <recommendedName>
        <fullName evidence="3">Preprotein translocase subunit SecA</fullName>
    </recommendedName>
</protein>
<comment type="caution">
    <text evidence="1">The sequence shown here is derived from an EMBL/GenBank/DDBJ whole genome shotgun (WGS) entry which is preliminary data.</text>
</comment>
<evidence type="ECO:0000313" key="1">
    <source>
        <dbReference type="EMBL" id="MFC5430562.1"/>
    </source>
</evidence>
<name>A0ABW0JBQ8_9BURK</name>
<keyword evidence="2" id="KW-1185">Reference proteome</keyword>
<dbReference type="RefSeq" id="WP_377713110.1">
    <property type="nucleotide sequence ID" value="NZ_JBHSMP010000020.1"/>
</dbReference>
<accession>A0ABW0JBQ8</accession>
<dbReference type="Proteomes" id="UP001596103">
    <property type="component" value="Unassembled WGS sequence"/>
</dbReference>
<evidence type="ECO:0000313" key="2">
    <source>
        <dbReference type="Proteomes" id="UP001596103"/>
    </source>
</evidence>
<gene>
    <name evidence="1" type="ORF">ACFPTO_17400</name>
</gene>
<reference evidence="2" key="1">
    <citation type="journal article" date="2019" name="Int. J. Syst. Evol. Microbiol.">
        <title>The Global Catalogue of Microorganisms (GCM) 10K type strain sequencing project: providing services to taxonomists for standard genome sequencing and annotation.</title>
        <authorList>
            <consortium name="The Broad Institute Genomics Platform"/>
            <consortium name="The Broad Institute Genome Sequencing Center for Infectious Disease"/>
            <person name="Wu L."/>
            <person name="Ma J."/>
        </authorList>
    </citation>
    <scope>NUCLEOTIDE SEQUENCE [LARGE SCALE GENOMIC DNA]</scope>
    <source>
        <strain evidence="2">CCUG 56042</strain>
    </source>
</reference>
<sequence length="65" mass="7231">MLSPHELATLMLLKDAPEWMEADRLELGVLRELDLIAIEPPEAGLSMPRLTPRGDAVLRAIARAR</sequence>